<evidence type="ECO:0000313" key="1">
    <source>
        <dbReference type="EMBL" id="VDN26767.1"/>
    </source>
</evidence>
<name>A0A183E4E6_9BILA</name>
<dbReference type="Proteomes" id="UP000271098">
    <property type="component" value="Unassembled WGS sequence"/>
</dbReference>
<evidence type="ECO:0000313" key="3">
    <source>
        <dbReference type="WBParaSite" id="GPUH_0001585901-mRNA-1"/>
    </source>
</evidence>
<protein>
    <submittedName>
        <fullName evidence="3">HTH hxlR-type domain-containing protein</fullName>
    </submittedName>
</protein>
<accession>A0A183E4E6</accession>
<dbReference type="AlphaFoldDB" id="A0A183E4E6"/>
<gene>
    <name evidence="1" type="ORF">GPUH_LOCUS15837</name>
</gene>
<dbReference type="WBParaSite" id="GPUH_0001585901-mRNA-1">
    <property type="protein sequence ID" value="GPUH_0001585901-mRNA-1"/>
    <property type="gene ID" value="GPUH_0001585901"/>
</dbReference>
<reference evidence="3" key="1">
    <citation type="submission" date="2016-06" db="UniProtKB">
        <authorList>
            <consortium name="WormBaseParasite"/>
        </authorList>
    </citation>
    <scope>IDENTIFICATION</scope>
</reference>
<organism evidence="3">
    <name type="scientific">Gongylonema pulchrum</name>
    <dbReference type="NCBI Taxonomy" id="637853"/>
    <lineage>
        <taxon>Eukaryota</taxon>
        <taxon>Metazoa</taxon>
        <taxon>Ecdysozoa</taxon>
        <taxon>Nematoda</taxon>
        <taxon>Chromadorea</taxon>
        <taxon>Rhabditida</taxon>
        <taxon>Spirurina</taxon>
        <taxon>Spiruromorpha</taxon>
        <taxon>Spiruroidea</taxon>
        <taxon>Gongylonematidae</taxon>
        <taxon>Gongylonema</taxon>
    </lineage>
</organism>
<dbReference type="EMBL" id="UYRT01082980">
    <property type="protein sequence ID" value="VDN26767.1"/>
    <property type="molecule type" value="Genomic_DNA"/>
</dbReference>
<sequence>MPWEIAERPLLSIKYGRGNLTMRQNGVDENETTYTEKGKRRLIDLLCILGVKWKPNREIENDKRVPKPCKSDAEEVLITGVMKGKQTERR</sequence>
<proteinExistence type="predicted"/>
<reference evidence="1 2" key="2">
    <citation type="submission" date="2018-11" db="EMBL/GenBank/DDBJ databases">
        <authorList>
            <consortium name="Pathogen Informatics"/>
        </authorList>
    </citation>
    <scope>NUCLEOTIDE SEQUENCE [LARGE SCALE GENOMIC DNA]</scope>
</reference>
<keyword evidence="2" id="KW-1185">Reference proteome</keyword>
<evidence type="ECO:0000313" key="2">
    <source>
        <dbReference type="Proteomes" id="UP000271098"/>
    </source>
</evidence>